<dbReference type="GO" id="GO:0016787">
    <property type="term" value="F:hydrolase activity"/>
    <property type="evidence" value="ECO:0007669"/>
    <property type="project" value="UniProtKB-KW"/>
</dbReference>
<dbReference type="PANTHER" id="PTHR43046:SF2">
    <property type="entry name" value="8-OXO-DGTP DIPHOSPHATASE-RELATED"/>
    <property type="match status" value="1"/>
</dbReference>
<reference evidence="6 7" key="2">
    <citation type="submission" date="2019-01" db="EMBL/GenBank/DDBJ databases">
        <authorList>
            <person name="Li Y."/>
        </authorList>
    </citation>
    <scope>NUCLEOTIDE SEQUENCE [LARGE SCALE GENOMIC DNA]</scope>
    <source>
        <strain evidence="6 7">2D-5</strain>
    </source>
</reference>
<dbReference type="RefSeq" id="WP_128269417.1">
    <property type="nucleotide sequence ID" value="NZ_SAUW01000006.1"/>
</dbReference>
<dbReference type="EMBL" id="SAUW01000006">
    <property type="protein sequence ID" value="RWR13109.1"/>
    <property type="molecule type" value="Genomic_DNA"/>
</dbReference>
<feature type="domain" description="Nudix hydrolase" evidence="5">
    <location>
        <begin position="3"/>
        <end position="99"/>
    </location>
</feature>
<organism evidence="6 7">
    <name type="scientific">Paenirhodobacter populi</name>
    <dbReference type="NCBI Taxonomy" id="2306993"/>
    <lineage>
        <taxon>Bacteria</taxon>
        <taxon>Pseudomonadati</taxon>
        <taxon>Pseudomonadota</taxon>
        <taxon>Alphaproteobacteria</taxon>
        <taxon>Rhodobacterales</taxon>
        <taxon>Rhodobacter group</taxon>
        <taxon>Paenirhodobacter</taxon>
    </lineage>
</organism>
<comment type="caution">
    <text evidence="6">The sequence shown here is derived from an EMBL/GenBank/DDBJ whole genome shotgun (WGS) entry which is preliminary data.</text>
</comment>
<keyword evidence="7" id="KW-1185">Reference proteome</keyword>
<name>A0A451GCM2_9RHOB</name>
<dbReference type="PROSITE" id="PS00893">
    <property type="entry name" value="NUDIX_BOX"/>
    <property type="match status" value="1"/>
</dbReference>
<evidence type="ECO:0000313" key="7">
    <source>
        <dbReference type="Proteomes" id="UP000285710"/>
    </source>
</evidence>
<sequence length="99" mass="10335">MTGDIHIAAALIVGPDGRTLLVRKRGTRAFQQPGGKIEPGEAPRRALIRELAEETGISVFASAPLPLGRFSAHAANEPGRRGFAPAADRRPGTGRVGTA</sequence>
<dbReference type="AlphaFoldDB" id="A0A451GCM2"/>
<dbReference type="PANTHER" id="PTHR43046">
    <property type="entry name" value="GDP-MANNOSE MANNOSYL HYDROLASE"/>
    <property type="match status" value="1"/>
</dbReference>
<protein>
    <submittedName>
        <fullName evidence="6">NUDIX domain-containing protein</fullName>
    </submittedName>
</protein>
<comment type="similarity">
    <text evidence="3">Belongs to the Nudix hydrolase family.</text>
</comment>
<dbReference type="InterPro" id="IPR015797">
    <property type="entry name" value="NUDIX_hydrolase-like_dom_sf"/>
</dbReference>
<dbReference type="InterPro" id="IPR020476">
    <property type="entry name" value="Nudix_hydrolase"/>
</dbReference>
<keyword evidence="2 3" id="KW-0378">Hydrolase</keyword>
<feature type="region of interest" description="Disordered" evidence="4">
    <location>
        <begin position="72"/>
        <end position="99"/>
    </location>
</feature>
<evidence type="ECO:0000256" key="4">
    <source>
        <dbReference type="SAM" id="MobiDB-lite"/>
    </source>
</evidence>
<dbReference type="PROSITE" id="PS51462">
    <property type="entry name" value="NUDIX"/>
    <property type="match status" value="1"/>
</dbReference>
<dbReference type="Gene3D" id="3.90.79.10">
    <property type="entry name" value="Nucleoside Triphosphate Pyrophosphohydrolase"/>
    <property type="match status" value="1"/>
</dbReference>
<dbReference type="InterPro" id="IPR020084">
    <property type="entry name" value="NUDIX_hydrolase_CS"/>
</dbReference>
<reference evidence="6 7" key="1">
    <citation type="submission" date="2019-01" db="EMBL/GenBank/DDBJ databases">
        <title>Sinorhodobacter populi sp. nov. isolated from the symptomatic bark tissue of Populus euramericana canker.</title>
        <authorList>
            <person name="Xu G."/>
        </authorList>
    </citation>
    <scope>NUCLEOTIDE SEQUENCE [LARGE SCALE GENOMIC DNA]</scope>
    <source>
        <strain evidence="6 7">2D-5</strain>
    </source>
</reference>
<dbReference type="CDD" id="cd04690">
    <property type="entry name" value="NUDIX_Hydrolase"/>
    <property type="match status" value="1"/>
</dbReference>
<dbReference type="PRINTS" id="PR00502">
    <property type="entry name" value="NUDIXFAMILY"/>
</dbReference>
<evidence type="ECO:0000256" key="1">
    <source>
        <dbReference type="ARBA" id="ARBA00001946"/>
    </source>
</evidence>
<evidence type="ECO:0000256" key="2">
    <source>
        <dbReference type="ARBA" id="ARBA00022801"/>
    </source>
</evidence>
<dbReference type="InterPro" id="IPR000086">
    <property type="entry name" value="NUDIX_hydrolase_dom"/>
</dbReference>
<dbReference type="SUPFAM" id="SSF55811">
    <property type="entry name" value="Nudix"/>
    <property type="match status" value="1"/>
</dbReference>
<comment type="cofactor">
    <cofactor evidence="1">
        <name>Mg(2+)</name>
        <dbReference type="ChEBI" id="CHEBI:18420"/>
    </cofactor>
</comment>
<accession>A0A451GCM2</accession>
<evidence type="ECO:0000256" key="3">
    <source>
        <dbReference type="RuleBase" id="RU003476"/>
    </source>
</evidence>
<proteinExistence type="inferred from homology"/>
<dbReference type="Proteomes" id="UP000285710">
    <property type="component" value="Unassembled WGS sequence"/>
</dbReference>
<gene>
    <name evidence="6" type="ORF">D2T33_07920</name>
</gene>
<evidence type="ECO:0000313" key="6">
    <source>
        <dbReference type="EMBL" id="RWR13109.1"/>
    </source>
</evidence>
<evidence type="ECO:0000259" key="5">
    <source>
        <dbReference type="PROSITE" id="PS51462"/>
    </source>
</evidence>
<dbReference type="Pfam" id="PF00293">
    <property type="entry name" value="NUDIX"/>
    <property type="match status" value="1"/>
</dbReference>